<keyword evidence="3" id="KW-1185">Reference proteome</keyword>
<gene>
    <name evidence="2" type="ORF">SNEC2469_LOCUS33563</name>
</gene>
<feature type="region of interest" description="Disordered" evidence="1">
    <location>
        <begin position="1024"/>
        <end position="1059"/>
    </location>
</feature>
<evidence type="ECO:0000256" key="1">
    <source>
        <dbReference type="SAM" id="MobiDB-lite"/>
    </source>
</evidence>
<dbReference type="OrthoDB" id="409599at2759"/>
<feature type="non-terminal residue" evidence="2">
    <location>
        <position position="1852"/>
    </location>
</feature>
<dbReference type="Proteomes" id="UP000601435">
    <property type="component" value="Unassembled WGS sequence"/>
</dbReference>
<proteinExistence type="predicted"/>
<protein>
    <submittedName>
        <fullName evidence="2">Uncharacterized protein</fullName>
    </submittedName>
</protein>
<sequence length="1852" mass="202941">MAPHYQAEILPLPIGIPTDLDSFCTSVRRALSSLRLRFMADLVPTVPQINPEFASLIVVPRWLNAAGKQVVVFDDFEDEDTNSPAEFCWVRVIILKFLFIPEQVLVAMDLPATPPEAAEAIQGARDRSLAQDFPHLLAAAPQPRADACVYLANPSWYGFDMIACVDLTRVDGRMFATRVPEYADRSAVLTHVDLAPNSNVEVIAGFLDAPLLDGIPLHLFPGITLRFFFTGDPPGPALAIGHTLQSSSIRDNGDVDMTPAPERYYCLVLRYGFRLFRADDLRPLSYRDLAAAIGTALVVVPDEFTSDNFGFIVDGRAILQGFTCFKADISPIPVLLARYILTEEAEWNEANTDYSPEFYEVAVSLPTPAAEFVEHVLEGRANCRSEIAPFPCVVRPQPDTAFASLLMLPSWPIEDCIILVDGRSVDGRLFALRTAPLVDRRSLLIAAAYDPGQTSLIYIRDSPWPMRDDSVSPLYTGDLVVVRRLEGSVPATGYLSEMLQSPDLWDSAAIPQGPCQAFTLVLDDAEPLLFECQTVSTDDSASQASLDSIDQRVAASLGTDESEITLFAPCPDIEDHWERGRPVHQVYLVVRHPGSQYAVRSTFPCVIDARPILMGFLTIDATNRAIDLHALTGRLAGYCPVGFNVLVQGGDPGIALPAGFREVSIGTVMSVHFSEAASEPSPAYADLLGSPVAVTSAPQDDRTTTEFRASPFPAVLFSHDRLGSDSTCSFHGHFRCWRRGRRYGHERTPLHTCLILASILSPVGSPWLSQPSTMVLCPNEQTSDRWGQDADTTASRPVDVRVGLQRIFCTILPYWISREAFLHSMGIPGDRQCFVFLRDIPWPLQREAYLFPQPGDLVTITEHNEDLRYRLELAQMLEPAHHWDLSAELPGDEGDLNWVLSDGNYTALPIPGDSFALNSAHTAAALGLEAGRFILVPAVPVISDHARLGRRSQRALSACPVEDPLFETEGQRVPYVLDQRPVLLPMHLAYATRGNHYRQVEPGDVVTLEFHPDYIRDAFSELRTDTYTPDPGQPKGSARPAGASTSTGGLSGDGDTGGGEQLRPLPPALVLWQQLLLACPLLIGSFATALSLLMWDCTMDMLTFMIQISESLQAPLPTLTLEIGRCCTLLEECVSDPACQAFWLAATLLETIEEHLGGFGAQTPAREIRVSEKPSGRVKVRLAEHLPSSISVDLSHVTMPLRQTTDQVIQWTLRGAGNLVETCLLVSVYTQLHRPYLTAATTKGHLPIKAYRSLLMGPSTTEPLDGHWLTILRLCAVLHSRLWPLLDPLGTPLSNMSGPIRVAQPMNSLMLWLSMRAGNIRQAGATISFGLLLRYAVVHCRGFVSSSRLLESLIAGHNKSAAHLLTHTVIPPQLPFAHMIATVSLDYEHKRPKKRVYSLSISPCVFFLSMFNHSPTRMKPSPLPSRHYLAIEEHLSQVPDLPKPLLHCAVGRRLRDLVGDLQTTKRSLRRSIRDDISVRIRETAAAAAASLPCADVVSRLRPLLGPPKRKVKQRRALQSVCHPDGSPAQTASEVESIWIEHFGNIEDGTKVDPVAFVHGVQHAQSCRDLESYSLGASDVPSRLELEQAFRQTQTGKAVGLDGIPGELLHFAAASASRRCVTRGVERTRAVPALRAIATDMQIGGLPAFPVVLASHFVRLFQSGSRSRASSHGLLFLDLREAFYRVIRPLLVGTSCHDEQVAAAVRAVKLPPGVMHELYAHLQTTSAAKEAGATDWADQAITEALTGTWFRFQSGQQVVQTSVGSRPGDNLADICFSFIFAKVLRSIQRDLCAQELVPELPWEPAMVGQVFPVTTSGEVKVPALDATWMDDSTFLVSTSSAAALPHALAITGA</sequence>
<evidence type="ECO:0000313" key="2">
    <source>
        <dbReference type="EMBL" id="CAE7939585.1"/>
    </source>
</evidence>
<comment type="caution">
    <text evidence="2">The sequence shown here is derived from an EMBL/GenBank/DDBJ whole genome shotgun (WGS) entry which is preliminary data.</text>
</comment>
<organism evidence="2 3">
    <name type="scientific">Symbiodinium necroappetens</name>
    <dbReference type="NCBI Taxonomy" id="1628268"/>
    <lineage>
        <taxon>Eukaryota</taxon>
        <taxon>Sar</taxon>
        <taxon>Alveolata</taxon>
        <taxon>Dinophyceae</taxon>
        <taxon>Suessiales</taxon>
        <taxon>Symbiodiniaceae</taxon>
        <taxon>Symbiodinium</taxon>
    </lineage>
</organism>
<accession>A0A813C3V7</accession>
<name>A0A813C3V7_9DINO</name>
<evidence type="ECO:0000313" key="3">
    <source>
        <dbReference type="Proteomes" id="UP000601435"/>
    </source>
</evidence>
<feature type="compositionally biased region" description="Gly residues" evidence="1">
    <location>
        <begin position="1049"/>
        <end position="1059"/>
    </location>
</feature>
<reference evidence="2" key="1">
    <citation type="submission" date="2021-02" db="EMBL/GenBank/DDBJ databases">
        <authorList>
            <person name="Dougan E. K."/>
            <person name="Rhodes N."/>
            <person name="Thang M."/>
            <person name="Chan C."/>
        </authorList>
    </citation>
    <scope>NUCLEOTIDE SEQUENCE</scope>
</reference>
<dbReference type="EMBL" id="CAJNJA010089130">
    <property type="protein sequence ID" value="CAE7939585.1"/>
    <property type="molecule type" value="Genomic_DNA"/>
</dbReference>